<dbReference type="SUPFAM" id="SSF54427">
    <property type="entry name" value="NTF2-like"/>
    <property type="match status" value="1"/>
</dbReference>
<evidence type="ECO:0000259" key="1">
    <source>
        <dbReference type="Pfam" id="PF12680"/>
    </source>
</evidence>
<accession>A0A6P2IKR8</accession>
<proteinExistence type="predicted"/>
<dbReference type="InterPro" id="IPR032710">
    <property type="entry name" value="NTF2-like_dom_sf"/>
</dbReference>
<feature type="domain" description="SnoaL-like" evidence="1">
    <location>
        <begin position="17"/>
        <end position="113"/>
    </location>
</feature>
<dbReference type="EMBL" id="CABVQD010000002">
    <property type="protein sequence ID" value="VWB31509.1"/>
    <property type="molecule type" value="Genomic_DNA"/>
</dbReference>
<dbReference type="InterPro" id="IPR037401">
    <property type="entry name" value="SnoaL-like"/>
</dbReference>
<dbReference type="AlphaFoldDB" id="A0A6P2IKR8"/>
<keyword evidence="3" id="KW-1185">Reference proteome</keyword>
<sequence>MTHSPQHLQPAVAKSLDAWHAMIERKDFGALESIVHPNAVFRSPMAFGPYGPAPALLMALRTVITILEHFTYHRQFVTDDGRNVVLEFSASVGDKALKGIDMIRFDDDGRIVEFEVMIRPFNALQALGAAMGARLGQQLPAFKVGGGAQ</sequence>
<evidence type="ECO:0000313" key="3">
    <source>
        <dbReference type="Proteomes" id="UP000494330"/>
    </source>
</evidence>
<dbReference type="RefSeq" id="WP_034198114.1">
    <property type="nucleotide sequence ID" value="NZ_CABVQD010000002.1"/>
</dbReference>
<organism evidence="2 3">
    <name type="scientific">Burkholderia paludis</name>
    <dbReference type="NCBI Taxonomy" id="1506587"/>
    <lineage>
        <taxon>Bacteria</taxon>
        <taxon>Pseudomonadati</taxon>
        <taxon>Pseudomonadota</taxon>
        <taxon>Betaproteobacteria</taxon>
        <taxon>Burkholderiales</taxon>
        <taxon>Burkholderiaceae</taxon>
        <taxon>Burkholderia</taxon>
        <taxon>Burkholderia cepacia complex</taxon>
    </lineage>
</organism>
<gene>
    <name evidence="2" type="ORF">BPA30113_01224</name>
</gene>
<name>A0A6P2IKR8_9BURK</name>
<evidence type="ECO:0000313" key="2">
    <source>
        <dbReference type="EMBL" id="VWB31509.1"/>
    </source>
</evidence>
<dbReference type="Pfam" id="PF12680">
    <property type="entry name" value="SnoaL_2"/>
    <property type="match status" value="1"/>
</dbReference>
<protein>
    <submittedName>
        <fullName evidence="2">Polyketide cyclase</fullName>
    </submittedName>
</protein>
<dbReference type="Proteomes" id="UP000494330">
    <property type="component" value="Unassembled WGS sequence"/>
</dbReference>
<reference evidence="2 3" key="1">
    <citation type="submission" date="2019-09" db="EMBL/GenBank/DDBJ databases">
        <authorList>
            <person name="Depoorter E."/>
        </authorList>
    </citation>
    <scope>NUCLEOTIDE SEQUENCE [LARGE SCALE GENOMIC DNA]</scope>
    <source>
        <strain evidence="2">LMG 30113</strain>
    </source>
</reference>
<dbReference type="Gene3D" id="3.10.450.50">
    <property type="match status" value="1"/>
</dbReference>